<gene>
    <name evidence="1" type="ORF">MILVUS5_LOCUS21617</name>
</gene>
<reference evidence="1" key="1">
    <citation type="submission" date="2023-10" db="EMBL/GenBank/DDBJ databases">
        <authorList>
            <person name="Rodriguez Cubillos JULIANA M."/>
            <person name="De Vega J."/>
        </authorList>
    </citation>
    <scope>NUCLEOTIDE SEQUENCE</scope>
</reference>
<evidence type="ECO:0000313" key="2">
    <source>
        <dbReference type="Proteomes" id="UP001177021"/>
    </source>
</evidence>
<accession>A0ACB0KB43</accession>
<name>A0ACB0KB43_TRIPR</name>
<evidence type="ECO:0000313" key="1">
    <source>
        <dbReference type="EMBL" id="CAJ2654487.1"/>
    </source>
</evidence>
<protein>
    <submittedName>
        <fullName evidence="1">Uncharacterized protein</fullName>
    </submittedName>
</protein>
<dbReference type="Proteomes" id="UP001177021">
    <property type="component" value="Unassembled WGS sequence"/>
</dbReference>
<dbReference type="EMBL" id="CASHSV030000206">
    <property type="protein sequence ID" value="CAJ2654487.1"/>
    <property type="molecule type" value="Genomic_DNA"/>
</dbReference>
<sequence length="144" mass="16659">MTLEIKNVVVGGILKLKNNIVFKKLQNTILKGRNYDKSRYVAKDVKKGHFVVIAEDEEETKRFVVPLRCLRNPIFMRLLEQAAEKYGFDGDGALIVPCRPKELQMLLVQQRHDEGSFCSNQVMFKCYQREPSVHFNSKQIISRG</sequence>
<comment type="caution">
    <text evidence="1">The sequence shown here is derived from an EMBL/GenBank/DDBJ whole genome shotgun (WGS) entry which is preliminary data.</text>
</comment>
<proteinExistence type="predicted"/>
<keyword evidence="2" id="KW-1185">Reference proteome</keyword>
<organism evidence="1 2">
    <name type="scientific">Trifolium pratense</name>
    <name type="common">Red clover</name>
    <dbReference type="NCBI Taxonomy" id="57577"/>
    <lineage>
        <taxon>Eukaryota</taxon>
        <taxon>Viridiplantae</taxon>
        <taxon>Streptophyta</taxon>
        <taxon>Embryophyta</taxon>
        <taxon>Tracheophyta</taxon>
        <taxon>Spermatophyta</taxon>
        <taxon>Magnoliopsida</taxon>
        <taxon>eudicotyledons</taxon>
        <taxon>Gunneridae</taxon>
        <taxon>Pentapetalae</taxon>
        <taxon>rosids</taxon>
        <taxon>fabids</taxon>
        <taxon>Fabales</taxon>
        <taxon>Fabaceae</taxon>
        <taxon>Papilionoideae</taxon>
        <taxon>50 kb inversion clade</taxon>
        <taxon>NPAAA clade</taxon>
        <taxon>Hologalegina</taxon>
        <taxon>IRL clade</taxon>
        <taxon>Trifolieae</taxon>
        <taxon>Trifolium</taxon>
    </lineage>
</organism>